<organism evidence="4 5">
    <name type="scientific">Hesseltinella vesiculosa</name>
    <dbReference type="NCBI Taxonomy" id="101127"/>
    <lineage>
        <taxon>Eukaryota</taxon>
        <taxon>Fungi</taxon>
        <taxon>Fungi incertae sedis</taxon>
        <taxon>Mucoromycota</taxon>
        <taxon>Mucoromycotina</taxon>
        <taxon>Mucoromycetes</taxon>
        <taxon>Mucorales</taxon>
        <taxon>Cunninghamellaceae</taxon>
        <taxon>Hesseltinella</taxon>
    </lineage>
</organism>
<reference evidence="4 5" key="1">
    <citation type="submission" date="2016-07" db="EMBL/GenBank/DDBJ databases">
        <title>Pervasive Adenine N6-methylation of Active Genes in Fungi.</title>
        <authorList>
            <consortium name="DOE Joint Genome Institute"/>
            <person name="Mondo S.J."/>
            <person name="Dannebaum R.O."/>
            <person name="Kuo R.C."/>
            <person name="Labutti K."/>
            <person name="Haridas S."/>
            <person name="Kuo A."/>
            <person name="Salamov A."/>
            <person name="Ahrendt S.R."/>
            <person name="Lipzen A."/>
            <person name="Sullivan W."/>
            <person name="Andreopoulos W.B."/>
            <person name="Clum A."/>
            <person name="Lindquist E."/>
            <person name="Daum C."/>
            <person name="Ramamoorthy G.K."/>
            <person name="Gryganskyi A."/>
            <person name="Culley D."/>
            <person name="Magnuson J.K."/>
            <person name="James T.Y."/>
            <person name="O'Malley M.A."/>
            <person name="Stajich J.E."/>
            <person name="Spatafora J.W."/>
            <person name="Visel A."/>
            <person name="Grigoriev I.V."/>
        </authorList>
    </citation>
    <scope>NUCLEOTIDE SEQUENCE [LARGE SCALE GENOMIC DNA]</scope>
    <source>
        <strain evidence="4 5">NRRL 3301</strain>
    </source>
</reference>
<keyword evidence="2" id="KW-0812">Transmembrane</keyword>
<feature type="region of interest" description="Disordered" evidence="1">
    <location>
        <begin position="288"/>
        <end position="308"/>
    </location>
</feature>
<keyword evidence="2" id="KW-0472">Membrane</keyword>
<dbReference type="EMBL" id="MCGT01000009">
    <property type="protein sequence ID" value="ORX56992.1"/>
    <property type="molecule type" value="Genomic_DNA"/>
</dbReference>
<dbReference type="Proteomes" id="UP000242146">
    <property type="component" value="Unassembled WGS sequence"/>
</dbReference>
<evidence type="ECO:0000259" key="3">
    <source>
        <dbReference type="PROSITE" id="PS50812"/>
    </source>
</evidence>
<dbReference type="OrthoDB" id="62853at2759"/>
<evidence type="ECO:0000313" key="4">
    <source>
        <dbReference type="EMBL" id="ORX56992.1"/>
    </source>
</evidence>
<feature type="domain" description="PWWP" evidence="3">
    <location>
        <begin position="10"/>
        <end position="60"/>
    </location>
</feature>
<dbReference type="AlphaFoldDB" id="A0A1X2GM93"/>
<dbReference type="Pfam" id="PF00855">
    <property type="entry name" value="PWWP"/>
    <property type="match status" value="1"/>
</dbReference>
<sequence length="415" mass="46793">MGKVVKTYEAGEKVFAKIKGFPWWPAIIEAESNLPKAVANQRKKRKLGLYPVFFFGSLDYGFFGPQFIRPLNMDKIKTDLANDKIAQPKLRDALEQMLDHKVFVKALKDANVKYSPPTAASSAKVAKPVKRSILKKKPAPLPTPPIPVALPPFTNEPPPLTIPPQYIPSTAQQMSLRAASEQSPSYEQRYLRLLSCRYHLQHLASQRKQNPESLPMTEVDVTQIDQILTEIEQMPVTKQLVADTKIYDVLKLACQLLFDRRSTQDQRARLLIKTWQQLYDIHSQHRPLTAMEPPPSPPSMGQPSLPSLAPIYPPETNHPMYIYHPFAPTCADPTMVYSQTSSPFKRARPASLPLTDAFGDQSPAVIENTSLAIFDDEKLQHITTNFMVPTSHPYNVHFSSARDPSFYDPDVQQAP</sequence>
<evidence type="ECO:0000256" key="2">
    <source>
        <dbReference type="SAM" id="Phobius"/>
    </source>
</evidence>
<name>A0A1X2GM93_9FUNG</name>
<dbReference type="PROSITE" id="PS50812">
    <property type="entry name" value="PWWP"/>
    <property type="match status" value="1"/>
</dbReference>
<comment type="caution">
    <text evidence="4">The sequence shown here is derived from an EMBL/GenBank/DDBJ whole genome shotgun (WGS) entry which is preliminary data.</text>
</comment>
<proteinExistence type="predicted"/>
<dbReference type="SUPFAM" id="SSF63748">
    <property type="entry name" value="Tudor/PWWP/MBT"/>
    <property type="match status" value="1"/>
</dbReference>
<feature type="transmembrane region" description="Helical" evidence="2">
    <location>
        <begin position="47"/>
        <end position="68"/>
    </location>
</feature>
<evidence type="ECO:0000313" key="5">
    <source>
        <dbReference type="Proteomes" id="UP000242146"/>
    </source>
</evidence>
<protein>
    <recommendedName>
        <fullName evidence="3">PWWP domain-containing protein</fullName>
    </recommendedName>
</protein>
<accession>A0A1X2GM93</accession>
<dbReference type="InterPro" id="IPR000313">
    <property type="entry name" value="PWWP_dom"/>
</dbReference>
<dbReference type="Gene3D" id="2.30.30.140">
    <property type="match status" value="1"/>
</dbReference>
<gene>
    <name evidence="4" type="ORF">DM01DRAFT_1406424</name>
</gene>
<dbReference type="SMART" id="SM00293">
    <property type="entry name" value="PWWP"/>
    <property type="match status" value="1"/>
</dbReference>
<dbReference type="STRING" id="101127.A0A1X2GM93"/>
<keyword evidence="2" id="KW-1133">Transmembrane helix</keyword>
<evidence type="ECO:0000256" key="1">
    <source>
        <dbReference type="SAM" id="MobiDB-lite"/>
    </source>
</evidence>
<keyword evidence="5" id="KW-1185">Reference proteome</keyword>